<reference evidence="1" key="1">
    <citation type="submission" date="2021-06" db="EMBL/GenBank/DDBJ databases">
        <authorList>
            <person name="Kallberg Y."/>
            <person name="Tangrot J."/>
            <person name="Rosling A."/>
        </authorList>
    </citation>
    <scope>NUCLEOTIDE SEQUENCE</scope>
    <source>
        <strain evidence="1">UK204</strain>
    </source>
</reference>
<sequence length="58" mass="7042">MDELNIYENIQFILETHYANVDDDLNFSIDWCSKIHQLKPLALIEQYKNRIQNPDDRF</sequence>
<gene>
    <name evidence="1" type="ORF">FCALED_LOCUS6258</name>
</gene>
<protein>
    <submittedName>
        <fullName evidence="1">15164_t:CDS:1</fullName>
    </submittedName>
</protein>
<dbReference type="Proteomes" id="UP000789570">
    <property type="component" value="Unassembled WGS sequence"/>
</dbReference>
<dbReference type="EMBL" id="CAJVPQ010001455">
    <property type="protein sequence ID" value="CAG8553880.1"/>
    <property type="molecule type" value="Genomic_DNA"/>
</dbReference>
<organism evidence="1 2">
    <name type="scientific">Funneliformis caledonium</name>
    <dbReference type="NCBI Taxonomy" id="1117310"/>
    <lineage>
        <taxon>Eukaryota</taxon>
        <taxon>Fungi</taxon>
        <taxon>Fungi incertae sedis</taxon>
        <taxon>Mucoromycota</taxon>
        <taxon>Glomeromycotina</taxon>
        <taxon>Glomeromycetes</taxon>
        <taxon>Glomerales</taxon>
        <taxon>Glomeraceae</taxon>
        <taxon>Funneliformis</taxon>
    </lineage>
</organism>
<accession>A0A9N9FS75</accession>
<dbReference type="AlphaFoldDB" id="A0A9N9FS75"/>
<name>A0A9N9FS75_9GLOM</name>
<comment type="caution">
    <text evidence="1">The sequence shown here is derived from an EMBL/GenBank/DDBJ whole genome shotgun (WGS) entry which is preliminary data.</text>
</comment>
<keyword evidence="2" id="KW-1185">Reference proteome</keyword>
<proteinExistence type="predicted"/>
<evidence type="ECO:0000313" key="2">
    <source>
        <dbReference type="Proteomes" id="UP000789570"/>
    </source>
</evidence>
<evidence type="ECO:0000313" key="1">
    <source>
        <dbReference type="EMBL" id="CAG8553880.1"/>
    </source>
</evidence>